<dbReference type="GO" id="GO:0008233">
    <property type="term" value="F:peptidase activity"/>
    <property type="evidence" value="ECO:0007669"/>
    <property type="project" value="UniProtKB-KW"/>
</dbReference>
<keyword evidence="2" id="KW-1185">Reference proteome</keyword>
<proteinExistence type="predicted"/>
<comment type="caution">
    <text evidence="1">The sequence shown here is derived from an EMBL/GenBank/DDBJ whole genome shotgun (WGS) entry which is preliminary data.</text>
</comment>
<organism evidence="1 2">
    <name type="scientific">Candidatus Litorirhabdus singularis</name>
    <dbReference type="NCBI Taxonomy" id="2518993"/>
    <lineage>
        <taxon>Bacteria</taxon>
        <taxon>Pseudomonadati</taxon>
        <taxon>Pseudomonadota</taxon>
        <taxon>Gammaproteobacteria</taxon>
        <taxon>Cellvibrionales</taxon>
        <taxon>Halieaceae</taxon>
        <taxon>Candidatus Litorirhabdus</taxon>
    </lineage>
</organism>
<keyword evidence="1" id="KW-0645">Protease</keyword>
<gene>
    <name evidence="1" type="ORF">EYC98_17340</name>
</gene>
<dbReference type="InterPro" id="IPR034122">
    <property type="entry name" value="Retropepsin-like_bacterial"/>
</dbReference>
<sequence length="164" mass="17511">MFGLFWVTALGLMTLYFTGMLDERRNPNQELRLVNSADGATGVVLERNVMGHYLANGEINGQPVVFLLDTGATNIGIPAAVASRLGLTSGTPSRSLTAGGIVSTWLVTLDQVRLGPIERGEVTASVIPDMPGEEVLLGMSFLRDLEIVQKGDTMTLRLALAGPR</sequence>
<dbReference type="InterPro" id="IPR011969">
    <property type="entry name" value="Clan_AA_Asp_peptidase_C"/>
</dbReference>
<dbReference type="SUPFAM" id="SSF50630">
    <property type="entry name" value="Acid proteases"/>
    <property type="match status" value="1"/>
</dbReference>
<keyword evidence="1" id="KW-0378">Hydrolase</keyword>
<dbReference type="NCBIfam" id="TIGR02281">
    <property type="entry name" value="clan_AA_DTGA"/>
    <property type="match status" value="1"/>
</dbReference>
<accession>A0ABT3TJZ0</accession>
<dbReference type="CDD" id="cd05483">
    <property type="entry name" value="retropepsin_like_bacteria"/>
    <property type="match status" value="1"/>
</dbReference>
<dbReference type="Proteomes" id="UP001143362">
    <property type="component" value="Unassembled WGS sequence"/>
</dbReference>
<dbReference type="EMBL" id="SHNN01000004">
    <property type="protein sequence ID" value="MCX2982628.1"/>
    <property type="molecule type" value="Genomic_DNA"/>
</dbReference>
<dbReference type="GO" id="GO:0006508">
    <property type="term" value="P:proteolysis"/>
    <property type="evidence" value="ECO:0007669"/>
    <property type="project" value="UniProtKB-KW"/>
</dbReference>
<name>A0ABT3TJZ0_9GAMM</name>
<protein>
    <submittedName>
        <fullName evidence="1">TIGR02281 family clan AA aspartic protease</fullName>
        <ecNumber evidence="1">3.4.23.-</ecNumber>
    </submittedName>
</protein>
<dbReference type="InterPro" id="IPR021109">
    <property type="entry name" value="Peptidase_aspartic_dom_sf"/>
</dbReference>
<reference evidence="1" key="1">
    <citation type="submission" date="2019-02" db="EMBL/GenBank/DDBJ databases">
        <authorList>
            <person name="Li S.-H."/>
        </authorList>
    </citation>
    <scope>NUCLEOTIDE SEQUENCE</scope>
    <source>
        <strain evidence="1">IMCC14734</strain>
    </source>
</reference>
<dbReference type="EC" id="3.4.23.-" evidence="1"/>
<dbReference type="Gene3D" id="2.40.70.10">
    <property type="entry name" value="Acid Proteases"/>
    <property type="match status" value="1"/>
</dbReference>
<dbReference type="Pfam" id="PF13975">
    <property type="entry name" value="gag-asp_proteas"/>
    <property type="match status" value="1"/>
</dbReference>
<evidence type="ECO:0000313" key="1">
    <source>
        <dbReference type="EMBL" id="MCX2982628.1"/>
    </source>
</evidence>
<evidence type="ECO:0000313" key="2">
    <source>
        <dbReference type="Proteomes" id="UP001143362"/>
    </source>
</evidence>